<proteinExistence type="predicted"/>
<dbReference type="SUPFAM" id="SSF88713">
    <property type="entry name" value="Glycoside hydrolase/deacetylase"/>
    <property type="match status" value="1"/>
</dbReference>
<dbReference type="OrthoDB" id="9784811at2"/>
<dbReference type="PANTHER" id="PTHR30105">
    <property type="entry name" value="UNCHARACTERIZED YIBQ-RELATED"/>
    <property type="match status" value="1"/>
</dbReference>
<dbReference type="EMBL" id="PVNP01000198">
    <property type="protein sequence ID" value="PRO71807.1"/>
    <property type="molecule type" value="Genomic_DNA"/>
</dbReference>
<accession>A0A2S9V5S1</accession>
<evidence type="ECO:0000313" key="3">
    <source>
        <dbReference type="Proteomes" id="UP000238949"/>
    </source>
</evidence>
<dbReference type="PANTHER" id="PTHR30105:SF2">
    <property type="entry name" value="DIVERGENT POLYSACCHARIDE DEACETYLASE SUPERFAMILY"/>
    <property type="match status" value="1"/>
</dbReference>
<dbReference type="CDD" id="cd10936">
    <property type="entry name" value="CE4_DAC2"/>
    <property type="match status" value="1"/>
</dbReference>
<dbReference type="GO" id="GO:0005975">
    <property type="term" value="P:carbohydrate metabolic process"/>
    <property type="evidence" value="ECO:0007669"/>
    <property type="project" value="InterPro"/>
</dbReference>
<organism evidence="2 3">
    <name type="scientific">Alteromonas alba</name>
    <dbReference type="NCBI Taxonomy" id="2079529"/>
    <lineage>
        <taxon>Bacteria</taxon>
        <taxon>Pseudomonadati</taxon>
        <taxon>Pseudomonadota</taxon>
        <taxon>Gammaproteobacteria</taxon>
        <taxon>Alteromonadales</taxon>
        <taxon>Alteromonadaceae</taxon>
        <taxon>Alteromonas/Salinimonas group</taxon>
        <taxon>Alteromonas</taxon>
    </lineage>
</organism>
<dbReference type="Pfam" id="PF04748">
    <property type="entry name" value="Polysacc_deac_2"/>
    <property type="match status" value="1"/>
</dbReference>
<dbReference type="InterPro" id="IPR006837">
    <property type="entry name" value="Divergent_DAC"/>
</dbReference>
<evidence type="ECO:0000313" key="2">
    <source>
        <dbReference type="EMBL" id="PRO71807.1"/>
    </source>
</evidence>
<keyword evidence="3" id="KW-1185">Reference proteome</keyword>
<dbReference type="Gene3D" id="3.20.20.370">
    <property type="entry name" value="Glycoside hydrolase/deacetylase"/>
    <property type="match status" value="1"/>
</dbReference>
<dbReference type="InterPro" id="IPR011330">
    <property type="entry name" value="Glyco_hydro/deAcase_b/a-brl"/>
</dbReference>
<gene>
    <name evidence="2" type="ORF">C6Y40_20155</name>
</gene>
<dbReference type="Proteomes" id="UP000238949">
    <property type="component" value="Unassembled WGS sequence"/>
</dbReference>
<evidence type="ECO:0000256" key="1">
    <source>
        <dbReference type="SAM" id="SignalP"/>
    </source>
</evidence>
<dbReference type="RefSeq" id="WP_105936193.1">
    <property type="nucleotide sequence ID" value="NZ_PVNP01000198.1"/>
</dbReference>
<dbReference type="AlphaFoldDB" id="A0A2S9V5S1"/>
<comment type="caution">
    <text evidence="2">The sequence shown here is derived from an EMBL/GenBank/DDBJ whole genome shotgun (WGS) entry which is preliminary data.</text>
</comment>
<keyword evidence="1" id="KW-0732">Signal</keyword>
<sequence length="272" mass="30109">MKQLGIYCVIVWGMLVSQTTSAASRTTAHQPSQAPAELYIIIDDMGYRATDELAFALPESVTFSILPHTPQGQAFAERAHAQSRDVMLHLPMEARSDKPLGPGAITSSMYASEMTATFEAALASVPYAIGVNNHMGSVLTASGQALQPLMNVIKHTGLFFVDSRTTRFTVAQQVAREKQIPNARRHVFLDHEQTEAFMNEQWQRAIALTRKHPKVIIIAHPHPGTIEFLQNKLADLPAQRYALKSMHDYFDKPDAPQREYVSSTQVSVAAPN</sequence>
<name>A0A2S9V5S1_9ALTE</name>
<feature type="chain" id="PRO_5015597140" evidence="1">
    <location>
        <begin position="23"/>
        <end position="272"/>
    </location>
</feature>
<reference evidence="3" key="1">
    <citation type="journal article" date="2020" name="Int. J. Syst. Evol. Microbiol.">
        <title>Alteromonas alba sp. nov., a marine bacterium isolated from the seawater of the West Pacific Ocean.</title>
        <authorList>
            <person name="Sun C."/>
            <person name="Wu Y.-H."/>
            <person name="Xamxidin M."/>
            <person name="Cheng H."/>
            <person name="Xu X.-W."/>
        </authorList>
    </citation>
    <scope>NUCLEOTIDE SEQUENCE [LARGE SCALE GENOMIC DNA]</scope>
    <source>
        <strain evidence="3">190</strain>
    </source>
</reference>
<protein>
    <submittedName>
        <fullName evidence="2">Divergent polysaccharide deacetylase family protein</fullName>
    </submittedName>
</protein>
<feature type="signal peptide" evidence="1">
    <location>
        <begin position="1"/>
        <end position="22"/>
    </location>
</feature>